<organism evidence="1">
    <name type="scientific">bioreactor metagenome</name>
    <dbReference type="NCBI Taxonomy" id="1076179"/>
    <lineage>
        <taxon>unclassified sequences</taxon>
        <taxon>metagenomes</taxon>
        <taxon>ecological metagenomes</taxon>
    </lineage>
</organism>
<reference evidence="1" key="1">
    <citation type="submission" date="2019-08" db="EMBL/GenBank/DDBJ databases">
        <authorList>
            <person name="Kucharzyk K."/>
            <person name="Murdoch R.W."/>
            <person name="Higgins S."/>
            <person name="Loffler F."/>
        </authorList>
    </citation>
    <scope>NUCLEOTIDE SEQUENCE</scope>
</reference>
<protein>
    <submittedName>
        <fullName evidence="1">Uncharacterized protein</fullName>
    </submittedName>
</protein>
<dbReference type="EMBL" id="VSSQ01105228">
    <property type="protein sequence ID" value="MPN45380.1"/>
    <property type="molecule type" value="Genomic_DNA"/>
</dbReference>
<gene>
    <name evidence="1" type="ORF">SDC9_192947</name>
</gene>
<evidence type="ECO:0000313" key="1">
    <source>
        <dbReference type="EMBL" id="MPN45380.1"/>
    </source>
</evidence>
<name>A0A645I2J2_9ZZZZ</name>
<proteinExistence type="predicted"/>
<dbReference type="AlphaFoldDB" id="A0A645I2J2"/>
<accession>A0A645I2J2</accession>
<sequence>MKITLDEKAVRYIQKAGFEDLTVYVKGCSA</sequence>
<comment type="caution">
    <text evidence="1">The sequence shown here is derived from an EMBL/GenBank/DDBJ whole genome shotgun (WGS) entry which is preliminary data.</text>
</comment>